<evidence type="ECO:0000313" key="1">
    <source>
        <dbReference type="EMBL" id="PWY69584.1"/>
    </source>
</evidence>
<protein>
    <submittedName>
        <fullName evidence="1">Uncharacterized protein</fullName>
    </submittedName>
</protein>
<evidence type="ECO:0000313" key="2">
    <source>
        <dbReference type="Proteomes" id="UP000247233"/>
    </source>
</evidence>
<organism evidence="1 2">
    <name type="scientific">Aspergillus heteromorphus CBS 117.55</name>
    <dbReference type="NCBI Taxonomy" id="1448321"/>
    <lineage>
        <taxon>Eukaryota</taxon>
        <taxon>Fungi</taxon>
        <taxon>Dikarya</taxon>
        <taxon>Ascomycota</taxon>
        <taxon>Pezizomycotina</taxon>
        <taxon>Eurotiomycetes</taxon>
        <taxon>Eurotiomycetidae</taxon>
        <taxon>Eurotiales</taxon>
        <taxon>Aspergillaceae</taxon>
        <taxon>Aspergillus</taxon>
        <taxon>Aspergillus subgen. Circumdati</taxon>
    </lineage>
</organism>
<keyword evidence="2" id="KW-1185">Reference proteome</keyword>
<dbReference type="Proteomes" id="UP000247233">
    <property type="component" value="Unassembled WGS sequence"/>
</dbReference>
<dbReference type="EMBL" id="MSFL01000033">
    <property type="protein sequence ID" value="PWY69584.1"/>
    <property type="molecule type" value="Genomic_DNA"/>
</dbReference>
<accession>A0A317V5K4</accession>
<gene>
    <name evidence="1" type="ORF">BO70DRAFT_365859</name>
</gene>
<dbReference type="AlphaFoldDB" id="A0A317V5K4"/>
<comment type="caution">
    <text evidence="1">The sequence shown here is derived from an EMBL/GenBank/DDBJ whole genome shotgun (WGS) entry which is preliminary data.</text>
</comment>
<sequence length="57" mass="6503">MFHAFKCRSDLAFFLACDKLTDVYTTLRVLHVRFCICKWPIHLEIGKPALAIPPAAL</sequence>
<dbReference type="GeneID" id="37066417"/>
<dbReference type="OrthoDB" id="4757095at2759"/>
<dbReference type="VEuPathDB" id="FungiDB:BO70DRAFT_365859"/>
<dbReference type="RefSeq" id="XP_025395611.1">
    <property type="nucleotide sequence ID" value="XM_025544180.1"/>
</dbReference>
<proteinExistence type="predicted"/>
<name>A0A317V5K4_9EURO</name>
<reference evidence="1 2" key="1">
    <citation type="submission" date="2016-12" db="EMBL/GenBank/DDBJ databases">
        <title>The genomes of Aspergillus section Nigri reveals drivers in fungal speciation.</title>
        <authorList>
            <consortium name="DOE Joint Genome Institute"/>
            <person name="Vesth T.C."/>
            <person name="Nybo J."/>
            <person name="Theobald S."/>
            <person name="Brandl J."/>
            <person name="Frisvad J.C."/>
            <person name="Nielsen K.F."/>
            <person name="Lyhne E.K."/>
            <person name="Kogle M.E."/>
            <person name="Kuo A."/>
            <person name="Riley R."/>
            <person name="Clum A."/>
            <person name="Nolan M."/>
            <person name="Lipzen A."/>
            <person name="Salamov A."/>
            <person name="Henrissat B."/>
            <person name="Wiebenga A."/>
            <person name="De Vries R.P."/>
            <person name="Grigoriev I.V."/>
            <person name="Mortensen U.H."/>
            <person name="Andersen M.R."/>
            <person name="Baker S.E."/>
        </authorList>
    </citation>
    <scope>NUCLEOTIDE SEQUENCE [LARGE SCALE GENOMIC DNA]</scope>
    <source>
        <strain evidence="1 2">CBS 117.55</strain>
    </source>
</reference>